<proteinExistence type="predicted"/>
<dbReference type="InterPro" id="IPR025312">
    <property type="entry name" value="DUF4216"/>
</dbReference>
<reference evidence="2 3" key="1">
    <citation type="journal article" date="2020" name="IScience">
        <title>Genome Sequencing of the Endangered Kingdonia uniflora (Circaeasteraceae, Ranunculales) Reveals Potential Mechanisms of Evolutionary Specialization.</title>
        <authorList>
            <person name="Sun Y."/>
            <person name="Deng T."/>
            <person name="Zhang A."/>
            <person name="Moore M.J."/>
            <person name="Landis J.B."/>
            <person name="Lin N."/>
            <person name="Zhang H."/>
            <person name="Zhang X."/>
            <person name="Huang J."/>
            <person name="Zhang X."/>
            <person name="Sun H."/>
            <person name="Wang H."/>
        </authorList>
    </citation>
    <scope>NUCLEOTIDE SEQUENCE [LARGE SCALE GENOMIC DNA]</scope>
    <source>
        <strain evidence="2">TB1705</strain>
        <tissue evidence="2">Leaf</tissue>
    </source>
</reference>
<name>A0A7J7MI76_9MAGN</name>
<dbReference type="Pfam" id="PF13952">
    <property type="entry name" value="DUF4216"/>
    <property type="match status" value="1"/>
</dbReference>
<dbReference type="Proteomes" id="UP000541444">
    <property type="component" value="Unassembled WGS sequence"/>
</dbReference>
<feature type="domain" description="DUF4216" evidence="1">
    <location>
        <begin position="284"/>
        <end position="359"/>
    </location>
</feature>
<evidence type="ECO:0000259" key="1">
    <source>
        <dbReference type="Pfam" id="PF13952"/>
    </source>
</evidence>
<dbReference type="AlphaFoldDB" id="A0A7J7MI76"/>
<accession>A0A7J7MI76</accession>
<evidence type="ECO:0000313" key="3">
    <source>
        <dbReference type="Proteomes" id="UP000541444"/>
    </source>
</evidence>
<sequence>MTWNVNEHLIINGFDTTYTTWIHHGERFSRFYVNSQSSTLPTNNVEDPCPSLASMVNDILEHLPHEVNVEDEVNVEAHVEATTFHCDNKGVNQTQTDLEENVKYKEDLPLRHNLDVMHTEKNCAEILFATIMNTKGKKKDGVKARKDLKRMKIRMKLWLVEKNGKLVLPEAPFCLSRSEREAKGNYTRGLRTFGGYDDECPKQLDRKGKEYFLNTVEYEKYNTYKENFNSLSQSRRGNQSEKHKTTQNSGVSMRAVTSFISRVGDRNPINEEVTYYGIVKSILKLDYIEFKKIVFCCDWVRIEESGCLVDAVTNLRYVNLAKLQRNLNDGDEPFIIESQATQVFYCKDHSQPDEQWHVILDSPKRLSKGVDAYEDPLVFAVRINVDDSILSLVDDVAENNIIEDAQH</sequence>
<dbReference type="PANTHER" id="PTHR48258:SF9">
    <property type="entry name" value="OS01G0348150 PROTEIN"/>
    <property type="match status" value="1"/>
</dbReference>
<dbReference type="EMBL" id="JACGCM010001497">
    <property type="protein sequence ID" value="KAF6154512.1"/>
    <property type="molecule type" value="Genomic_DNA"/>
</dbReference>
<protein>
    <recommendedName>
        <fullName evidence="1">DUF4216 domain-containing protein</fullName>
    </recommendedName>
</protein>
<dbReference type="PANTHER" id="PTHR48258">
    <property type="entry name" value="DUF4218 DOMAIN-CONTAINING PROTEIN-RELATED"/>
    <property type="match status" value="1"/>
</dbReference>
<keyword evidence="3" id="KW-1185">Reference proteome</keyword>
<evidence type="ECO:0000313" key="2">
    <source>
        <dbReference type="EMBL" id="KAF6154512.1"/>
    </source>
</evidence>
<comment type="caution">
    <text evidence="2">The sequence shown here is derived from an EMBL/GenBank/DDBJ whole genome shotgun (WGS) entry which is preliminary data.</text>
</comment>
<dbReference type="OrthoDB" id="1932595at2759"/>
<gene>
    <name evidence="2" type="ORF">GIB67_028404</name>
</gene>
<organism evidence="2 3">
    <name type="scientific">Kingdonia uniflora</name>
    <dbReference type="NCBI Taxonomy" id="39325"/>
    <lineage>
        <taxon>Eukaryota</taxon>
        <taxon>Viridiplantae</taxon>
        <taxon>Streptophyta</taxon>
        <taxon>Embryophyta</taxon>
        <taxon>Tracheophyta</taxon>
        <taxon>Spermatophyta</taxon>
        <taxon>Magnoliopsida</taxon>
        <taxon>Ranunculales</taxon>
        <taxon>Circaeasteraceae</taxon>
        <taxon>Kingdonia</taxon>
    </lineage>
</organism>